<proteinExistence type="predicted"/>
<evidence type="ECO:0000313" key="4">
    <source>
        <dbReference type="Proteomes" id="UP000006882"/>
    </source>
</evidence>
<keyword evidence="2" id="KW-0812">Transmembrane</keyword>
<evidence type="ECO:0000313" key="3">
    <source>
        <dbReference type="EMBL" id="ONI16696.1"/>
    </source>
</evidence>
<gene>
    <name evidence="3" type="ORF">PRUPE_3G116200</name>
</gene>
<dbReference type="AlphaFoldDB" id="A0A251PYN5"/>
<keyword evidence="4" id="KW-1185">Reference proteome</keyword>
<protein>
    <submittedName>
        <fullName evidence="3">Uncharacterized protein</fullName>
    </submittedName>
</protein>
<feature type="transmembrane region" description="Helical" evidence="2">
    <location>
        <begin position="159"/>
        <end position="178"/>
    </location>
</feature>
<keyword evidence="2" id="KW-1133">Transmembrane helix</keyword>
<feature type="region of interest" description="Disordered" evidence="1">
    <location>
        <begin position="1"/>
        <end position="54"/>
    </location>
</feature>
<dbReference type="EMBL" id="CM007653">
    <property type="protein sequence ID" value="ONI16696.1"/>
    <property type="molecule type" value="Genomic_DNA"/>
</dbReference>
<keyword evidence="2" id="KW-0472">Membrane</keyword>
<sequence>MTTRSHPPKPPPPNEPRTSAGNHPDSLPLTTPPPISSPPASTLNSNPRLPTTAWRPLSPSFRACSRRRRRFPARSDGLHLSLSPLCSLPPSLSVFAKKIVGFLWVGAGVWSWPGGEEIGWRGRGSMVAGWGFRLVWVRVVFIGEWGKKKIARALVWEDFFFLFFCNFFFVKTNILINFKLKM</sequence>
<evidence type="ECO:0000256" key="2">
    <source>
        <dbReference type="SAM" id="Phobius"/>
    </source>
</evidence>
<evidence type="ECO:0000256" key="1">
    <source>
        <dbReference type="SAM" id="MobiDB-lite"/>
    </source>
</evidence>
<reference evidence="3 4" key="1">
    <citation type="journal article" date="2013" name="Nat. Genet.">
        <title>The high-quality draft genome of peach (Prunus persica) identifies unique patterns of genetic diversity, domestication and genome evolution.</title>
        <authorList>
            <consortium name="International Peach Genome Initiative"/>
            <person name="Verde I."/>
            <person name="Abbott A.G."/>
            <person name="Scalabrin S."/>
            <person name="Jung S."/>
            <person name="Shu S."/>
            <person name="Marroni F."/>
            <person name="Zhebentyayeva T."/>
            <person name="Dettori M.T."/>
            <person name="Grimwood J."/>
            <person name="Cattonaro F."/>
            <person name="Zuccolo A."/>
            <person name="Rossini L."/>
            <person name="Jenkins J."/>
            <person name="Vendramin E."/>
            <person name="Meisel L.A."/>
            <person name="Decroocq V."/>
            <person name="Sosinski B."/>
            <person name="Prochnik S."/>
            <person name="Mitros T."/>
            <person name="Policriti A."/>
            <person name="Cipriani G."/>
            <person name="Dondini L."/>
            <person name="Ficklin S."/>
            <person name="Goodstein D.M."/>
            <person name="Xuan P."/>
            <person name="Del Fabbro C."/>
            <person name="Aramini V."/>
            <person name="Copetti D."/>
            <person name="Gonzalez S."/>
            <person name="Horner D.S."/>
            <person name="Falchi R."/>
            <person name="Lucas S."/>
            <person name="Mica E."/>
            <person name="Maldonado J."/>
            <person name="Lazzari B."/>
            <person name="Bielenberg D."/>
            <person name="Pirona R."/>
            <person name="Miculan M."/>
            <person name="Barakat A."/>
            <person name="Testolin R."/>
            <person name="Stella A."/>
            <person name="Tartarini S."/>
            <person name="Tonutti P."/>
            <person name="Arus P."/>
            <person name="Orellana A."/>
            <person name="Wells C."/>
            <person name="Main D."/>
            <person name="Vizzotto G."/>
            <person name="Silva H."/>
            <person name="Salamini F."/>
            <person name="Schmutz J."/>
            <person name="Morgante M."/>
            <person name="Rokhsar D.S."/>
        </authorList>
    </citation>
    <scope>NUCLEOTIDE SEQUENCE [LARGE SCALE GENOMIC DNA]</scope>
    <source>
        <strain evidence="4">cv. Nemared</strain>
    </source>
</reference>
<name>A0A251PYN5_PRUPE</name>
<dbReference type="Gramene" id="ONI16696">
    <property type="protein sequence ID" value="ONI16696"/>
    <property type="gene ID" value="PRUPE_3G116200"/>
</dbReference>
<accession>A0A251PYN5</accession>
<organism evidence="3 4">
    <name type="scientific">Prunus persica</name>
    <name type="common">Peach</name>
    <name type="synonym">Amygdalus persica</name>
    <dbReference type="NCBI Taxonomy" id="3760"/>
    <lineage>
        <taxon>Eukaryota</taxon>
        <taxon>Viridiplantae</taxon>
        <taxon>Streptophyta</taxon>
        <taxon>Embryophyta</taxon>
        <taxon>Tracheophyta</taxon>
        <taxon>Spermatophyta</taxon>
        <taxon>Magnoliopsida</taxon>
        <taxon>eudicotyledons</taxon>
        <taxon>Gunneridae</taxon>
        <taxon>Pentapetalae</taxon>
        <taxon>rosids</taxon>
        <taxon>fabids</taxon>
        <taxon>Rosales</taxon>
        <taxon>Rosaceae</taxon>
        <taxon>Amygdaloideae</taxon>
        <taxon>Amygdaleae</taxon>
        <taxon>Prunus</taxon>
    </lineage>
</organism>
<dbReference type="Proteomes" id="UP000006882">
    <property type="component" value="Chromosome G3"/>
</dbReference>